<evidence type="ECO:0000256" key="1">
    <source>
        <dbReference type="SAM" id="MobiDB-lite"/>
    </source>
</evidence>
<dbReference type="SUPFAM" id="SSF53335">
    <property type="entry name" value="S-adenosyl-L-methionine-dependent methyltransferases"/>
    <property type="match status" value="1"/>
</dbReference>
<feature type="compositionally biased region" description="Low complexity" evidence="1">
    <location>
        <begin position="1"/>
        <end position="15"/>
    </location>
</feature>
<proteinExistence type="predicted"/>
<sequence>MSETSEGSVSGPSEGPGRDRGELLMIDRSAKSIALASRNAAEEISAGWMRVRQVGVEDFVLETREHPFDLAFAFRVGAFDGRHPEIAEQALDRVSAALRPGGRYFIDGGDPLREIDLQSRT</sequence>
<dbReference type="AlphaFoldDB" id="A0A839FVJ9"/>
<dbReference type="CDD" id="cd02440">
    <property type="entry name" value="AdoMet_MTases"/>
    <property type="match status" value="1"/>
</dbReference>
<name>A0A839FVJ9_9MICC</name>
<dbReference type="Proteomes" id="UP000546252">
    <property type="component" value="Unassembled WGS sequence"/>
</dbReference>
<comment type="caution">
    <text evidence="2">The sequence shown here is derived from an EMBL/GenBank/DDBJ whole genome shotgun (WGS) entry which is preliminary data.</text>
</comment>
<protein>
    <recommendedName>
        <fullName evidence="4">Methyltransferase domain-containing protein</fullName>
    </recommendedName>
</protein>
<reference evidence="2 3" key="1">
    <citation type="submission" date="2020-08" db="EMBL/GenBank/DDBJ databases">
        <title>Sequencing the genomes of 1000 actinobacteria strains.</title>
        <authorList>
            <person name="Klenk H.-P."/>
        </authorList>
    </citation>
    <scope>NUCLEOTIDE SEQUENCE [LARGE SCALE GENOMIC DNA]</scope>
    <source>
        <strain evidence="2 3">DSM 19081</strain>
    </source>
</reference>
<evidence type="ECO:0000313" key="2">
    <source>
        <dbReference type="EMBL" id="MBA8920797.1"/>
    </source>
</evidence>
<feature type="region of interest" description="Disordered" evidence="1">
    <location>
        <begin position="1"/>
        <end position="21"/>
    </location>
</feature>
<gene>
    <name evidence="2" type="ORF">HNR24_000730</name>
</gene>
<dbReference type="Gene3D" id="3.40.50.150">
    <property type="entry name" value="Vaccinia Virus protein VP39"/>
    <property type="match status" value="1"/>
</dbReference>
<dbReference type="InterPro" id="IPR029063">
    <property type="entry name" value="SAM-dependent_MTases_sf"/>
</dbReference>
<dbReference type="RefSeq" id="WP_198144738.1">
    <property type="nucleotide sequence ID" value="NZ_BAAAKT010000002.1"/>
</dbReference>
<dbReference type="EMBL" id="JACJIH010000001">
    <property type="protein sequence ID" value="MBA8920797.1"/>
    <property type="molecule type" value="Genomic_DNA"/>
</dbReference>
<organism evidence="2 3">
    <name type="scientific">Nesterenkonia jeotgali</name>
    <dbReference type="NCBI Taxonomy" id="317018"/>
    <lineage>
        <taxon>Bacteria</taxon>
        <taxon>Bacillati</taxon>
        <taxon>Actinomycetota</taxon>
        <taxon>Actinomycetes</taxon>
        <taxon>Micrococcales</taxon>
        <taxon>Micrococcaceae</taxon>
        <taxon>Nesterenkonia</taxon>
    </lineage>
</organism>
<accession>A0A839FVJ9</accession>
<evidence type="ECO:0008006" key="4">
    <source>
        <dbReference type="Google" id="ProtNLM"/>
    </source>
</evidence>
<evidence type="ECO:0000313" key="3">
    <source>
        <dbReference type="Proteomes" id="UP000546252"/>
    </source>
</evidence>